<sequence length="121" mass="14209">MDIKWNTSLLDLKNLIGISRGDPDQILKYLEQFQKLIPPRLAQLQQGLGKKDREMIRKIVHQMSPQLQFFGIEGIGTTITRLEFEYETLPMEELEDLVKHLIINLESALLEIVRIIRTYFK</sequence>
<feature type="domain" description="HPt" evidence="2">
    <location>
        <begin position="22"/>
        <end position="119"/>
    </location>
</feature>
<dbReference type="PROSITE" id="PS50894">
    <property type="entry name" value="HPT"/>
    <property type="match status" value="1"/>
</dbReference>
<dbReference type="GO" id="GO:0004672">
    <property type="term" value="F:protein kinase activity"/>
    <property type="evidence" value="ECO:0007669"/>
    <property type="project" value="UniProtKB-ARBA"/>
</dbReference>
<evidence type="ECO:0000259" key="2">
    <source>
        <dbReference type="PROSITE" id="PS50894"/>
    </source>
</evidence>
<feature type="modified residue" description="Phosphohistidine" evidence="1">
    <location>
        <position position="61"/>
    </location>
</feature>
<dbReference type="SUPFAM" id="SSF47226">
    <property type="entry name" value="Histidine-containing phosphotransfer domain, HPT domain"/>
    <property type="match status" value="1"/>
</dbReference>
<comment type="caution">
    <text evidence="3">The sequence shown here is derived from an EMBL/GenBank/DDBJ whole genome shotgun (WGS) entry which is preliminary data.</text>
</comment>
<dbReference type="InterPro" id="IPR036641">
    <property type="entry name" value="HPT_dom_sf"/>
</dbReference>
<dbReference type="Proteomes" id="UP000223913">
    <property type="component" value="Unassembled WGS sequence"/>
</dbReference>
<dbReference type="Gene3D" id="1.20.120.160">
    <property type="entry name" value="HPT domain"/>
    <property type="match status" value="1"/>
</dbReference>
<dbReference type="EMBL" id="PDUD01000041">
    <property type="protein sequence ID" value="PHN02355.1"/>
    <property type="molecule type" value="Genomic_DNA"/>
</dbReference>
<dbReference type="AlphaFoldDB" id="A0A2D0N1I1"/>
<dbReference type="RefSeq" id="WP_099154240.1">
    <property type="nucleotide sequence ID" value="NZ_PDUD01000041.1"/>
</dbReference>
<keyword evidence="1" id="KW-0597">Phosphoprotein</keyword>
<dbReference type="OrthoDB" id="7478530at2"/>
<reference evidence="3 4" key="1">
    <citation type="submission" date="2017-10" db="EMBL/GenBank/DDBJ databases">
        <title>The draft genome sequence of Lewinella nigricans NBRC 102662.</title>
        <authorList>
            <person name="Wang K."/>
        </authorList>
    </citation>
    <scope>NUCLEOTIDE SEQUENCE [LARGE SCALE GENOMIC DNA]</scope>
    <source>
        <strain evidence="3 4">NBRC 102662</strain>
    </source>
</reference>
<keyword evidence="4" id="KW-1185">Reference proteome</keyword>
<name>A0A2D0N1I1_FLAN2</name>
<dbReference type="GO" id="GO:0000160">
    <property type="term" value="P:phosphorelay signal transduction system"/>
    <property type="evidence" value="ECO:0007669"/>
    <property type="project" value="InterPro"/>
</dbReference>
<evidence type="ECO:0000313" key="4">
    <source>
        <dbReference type="Proteomes" id="UP000223913"/>
    </source>
</evidence>
<accession>A0A2D0N1I1</accession>
<evidence type="ECO:0000256" key="1">
    <source>
        <dbReference type="PROSITE-ProRule" id="PRU00110"/>
    </source>
</evidence>
<proteinExistence type="predicted"/>
<organism evidence="3 4">
    <name type="scientific">Flavilitoribacter nigricans (strain ATCC 23147 / DSM 23189 / NBRC 102662 / NCIMB 1420 / SS-2)</name>
    <name type="common">Lewinella nigricans</name>
    <dbReference type="NCBI Taxonomy" id="1122177"/>
    <lineage>
        <taxon>Bacteria</taxon>
        <taxon>Pseudomonadati</taxon>
        <taxon>Bacteroidota</taxon>
        <taxon>Saprospiria</taxon>
        <taxon>Saprospirales</taxon>
        <taxon>Lewinellaceae</taxon>
        <taxon>Flavilitoribacter</taxon>
    </lineage>
</organism>
<gene>
    <name evidence="3" type="ORF">CRP01_32440</name>
</gene>
<protein>
    <recommendedName>
        <fullName evidence="2">HPt domain-containing protein</fullName>
    </recommendedName>
</protein>
<dbReference type="InterPro" id="IPR008207">
    <property type="entry name" value="Sig_transdc_His_kin_Hpt_dom"/>
</dbReference>
<evidence type="ECO:0000313" key="3">
    <source>
        <dbReference type="EMBL" id="PHN02355.1"/>
    </source>
</evidence>